<dbReference type="Proteomes" id="UP000616885">
    <property type="component" value="Unassembled WGS sequence"/>
</dbReference>
<feature type="domain" description="AA1-like" evidence="6">
    <location>
        <begin position="22"/>
        <end position="149"/>
    </location>
</feature>
<keyword evidence="3" id="KW-0732">Signal</keyword>
<evidence type="ECO:0000313" key="8">
    <source>
        <dbReference type="EMBL" id="KAF9760305.1"/>
    </source>
</evidence>
<accession>A0A0B7KM78</accession>
<gene>
    <name evidence="7" type="ORF">BN869_000011879_1</name>
    <name evidence="8" type="ORF">IM811_001999</name>
</gene>
<evidence type="ECO:0000259" key="6">
    <source>
        <dbReference type="PROSITE" id="PS51895"/>
    </source>
</evidence>
<dbReference type="PROSITE" id="PS51895">
    <property type="entry name" value="AA1"/>
    <property type="match status" value="1"/>
</dbReference>
<evidence type="ECO:0000256" key="3">
    <source>
        <dbReference type="ARBA" id="ARBA00022729"/>
    </source>
</evidence>
<organism evidence="7">
    <name type="scientific">Bionectria ochroleuca</name>
    <name type="common">Gliocladium roseum</name>
    <dbReference type="NCBI Taxonomy" id="29856"/>
    <lineage>
        <taxon>Eukaryota</taxon>
        <taxon>Fungi</taxon>
        <taxon>Dikarya</taxon>
        <taxon>Ascomycota</taxon>
        <taxon>Pezizomycotina</taxon>
        <taxon>Sordariomycetes</taxon>
        <taxon>Hypocreomycetidae</taxon>
        <taxon>Hypocreales</taxon>
        <taxon>Bionectriaceae</taxon>
        <taxon>Clonostachys</taxon>
    </lineage>
</organism>
<feature type="disulfide bond" evidence="5">
    <location>
        <begin position="124"/>
        <end position="136"/>
    </location>
</feature>
<dbReference type="InterPro" id="IPR032382">
    <property type="entry name" value="AltA1"/>
</dbReference>
<evidence type="ECO:0000256" key="1">
    <source>
        <dbReference type="ARBA" id="ARBA00004613"/>
    </source>
</evidence>
<evidence type="ECO:0000313" key="7">
    <source>
        <dbReference type="EMBL" id="CEO55821.1"/>
    </source>
</evidence>
<dbReference type="AlphaFoldDB" id="A0A0B7KM78"/>
<dbReference type="EMBL" id="CDPU01000057">
    <property type="protein sequence ID" value="CEO55821.1"/>
    <property type="molecule type" value="Genomic_DNA"/>
</dbReference>
<dbReference type="EMBL" id="JADCTT010000001">
    <property type="protein sequence ID" value="KAF9760305.1"/>
    <property type="molecule type" value="Genomic_DNA"/>
</dbReference>
<dbReference type="Pfam" id="PF16541">
    <property type="entry name" value="AltA1"/>
    <property type="match status" value="1"/>
</dbReference>
<reference evidence="8" key="2">
    <citation type="submission" date="2020-10" db="EMBL/GenBank/DDBJ databases">
        <title>High-Quality Genome Resource of Clonostachys rosea strain S41 by Oxford Nanopore Long-Read Sequencing.</title>
        <authorList>
            <person name="Wang H."/>
        </authorList>
    </citation>
    <scope>NUCLEOTIDE SEQUENCE</scope>
    <source>
        <strain evidence="8">S41</strain>
    </source>
</reference>
<reference evidence="7" key="1">
    <citation type="submission" date="2015-01" db="EMBL/GenBank/DDBJ databases">
        <authorList>
            <person name="Durling Mikael"/>
        </authorList>
    </citation>
    <scope>NUCLEOTIDE SEQUENCE</scope>
</reference>
<evidence type="ECO:0000256" key="5">
    <source>
        <dbReference type="PROSITE-ProRule" id="PRU01243"/>
    </source>
</evidence>
<keyword evidence="2" id="KW-0964">Secreted</keyword>
<proteinExistence type="predicted"/>
<comment type="subcellular location">
    <subcellularLocation>
        <location evidence="1">Secreted</location>
    </subcellularLocation>
</comment>
<sequence length="160" mass="17295">MQLPSILNPLLAIIGLRQVDYGAEETVTVSSVRLHKLASPVDVKISSLSFKLSGNDADGLECSATDVSWPKPGFNRCGNSKYSFALLSGTSIGDDDHEFNLMIYHDVGDRKADLRGGTGLDFDCRSQGDGPADEICKQDAPVTFKIDGPVANYSWRGELK</sequence>
<feature type="disulfide bond" evidence="5">
    <location>
        <begin position="62"/>
        <end position="77"/>
    </location>
</feature>
<dbReference type="GO" id="GO:0005576">
    <property type="term" value="C:extracellular region"/>
    <property type="evidence" value="ECO:0007669"/>
    <property type="project" value="UniProtKB-SubCell"/>
</dbReference>
<dbReference type="Gene3D" id="2.40.350.20">
    <property type="match status" value="1"/>
</dbReference>
<name>A0A0B7KM78_BIOOC</name>
<keyword evidence="4 5" id="KW-1015">Disulfide bond</keyword>
<evidence type="ECO:0000256" key="2">
    <source>
        <dbReference type="ARBA" id="ARBA00022525"/>
    </source>
</evidence>
<evidence type="ECO:0000256" key="4">
    <source>
        <dbReference type="ARBA" id="ARBA00023157"/>
    </source>
</evidence>
<protein>
    <recommendedName>
        <fullName evidence="6">AA1-like domain-containing protein</fullName>
    </recommendedName>
</protein>